<keyword evidence="1" id="KW-0175">Coiled coil</keyword>
<dbReference type="InterPro" id="IPR036709">
    <property type="entry name" value="Autotransporte_beta_dom_sf"/>
</dbReference>
<dbReference type="EMBL" id="ACZM01000005">
    <property type="protein sequence ID" value="EHG21663.1"/>
    <property type="molecule type" value="Genomic_DNA"/>
</dbReference>
<comment type="caution">
    <text evidence="3">The sequence shown here is derived from an EMBL/GenBank/DDBJ whole genome shotgun (WGS) entry which is preliminary data.</text>
</comment>
<dbReference type="AlphaFoldDB" id="G5GN02"/>
<protein>
    <submittedName>
        <fullName evidence="3">Uncharacterized protein</fullName>
    </submittedName>
</protein>
<keyword evidence="2" id="KW-0472">Membrane</keyword>
<reference evidence="3 4" key="1">
    <citation type="submission" date="2011-08" db="EMBL/GenBank/DDBJ databases">
        <title>The Genome Sequence of Selenomonas infelix ATCC 43532.</title>
        <authorList>
            <consortium name="The Broad Institute Genome Sequencing Platform"/>
            <person name="Earl A."/>
            <person name="Ward D."/>
            <person name="Feldgarden M."/>
            <person name="Gevers D."/>
            <person name="Izard J."/>
            <person name="Blanton J.M."/>
            <person name="Baranova O.V."/>
            <person name="Dewhirst F.E."/>
            <person name="Young S.K."/>
            <person name="Zeng Q."/>
            <person name="Gargeya S."/>
            <person name="Fitzgerald M."/>
            <person name="Haas B."/>
            <person name="Abouelleil A."/>
            <person name="Alvarado L."/>
            <person name="Arachchi H.M."/>
            <person name="Berlin A."/>
            <person name="Brown A."/>
            <person name="Chapman S.B."/>
            <person name="Chen Z."/>
            <person name="Dunbar C."/>
            <person name="Freedman E."/>
            <person name="Gearin G."/>
            <person name="Gellesch M."/>
            <person name="Goldberg J."/>
            <person name="Griggs A."/>
            <person name="Gujja S."/>
            <person name="Heiman D."/>
            <person name="Howarth C."/>
            <person name="Larson L."/>
            <person name="Lui A."/>
            <person name="MacDonald P.J.P."/>
            <person name="Montmayeur A."/>
            <person name="Murphy C."/>
            <person name="Neiman D."/>
            <person name="Pearson M."/>
            <person name="Priest M."/>
            <person name="Roberts A."/>
            <person name="Saif S."/>
            <person name="Shea T."/>
            <person name="Shenoy N."/>
            <person name="Sisk P."/>
            <person name="Stolte C."/>
            <person name="Sykes S."/>
            <person name="Wortman J."/>
            <person name="Nusbaum C."/>
            <person name="Birren B."/>
        </authorList>
    </citation>
    <scope>NUCLEOTIDE SEQUENCE [LARGE SCALE GENOMIC DNA]</scope>
    <source>
        <strain evidence="3 4">ATCC 43532</strain>
    </source>
</reference>
<evidence type="ECO:0000256" key="2">
    <source>
        <dbReference type="SAM" id="Phobius"/>
    </source>
</evidence>
<organism evidence="3 4">
    <name type="scientific">Selenomonas infelix ATCC 43532</name>
    <dbReference type="NCBI Taxonomy" id="679201"/>
    <lineage>
        <taxon>Bacteria</taxon>
        <taxon>Bacillati</taxon>
        <taxon>Bacillota</taxon>
        <taxon>Negativicutes</taxon>
        <taxon>Selenomonadales</taxon>
        <taxon>Selenomonadaceae</taxon>
        <taxon>Selenomonas</taxon>
    </lineage>
</organism>
<evidence type="ECO:0000313" key="3">
    <source>
        <dbReference type="EMBL" id="EHG21663.1"/>
    </source>
</evidence>
<accession>G5GN02</accession>
<evidence type="ECO:0000313" key="4">
    <source>
        <dbReference type="Proteomes" id="UP000004129"/>
    </source>
</evidence>
<dbReference type="Proteomes" id="UP000004129">
    <property type="component" value="Unassembled WGS sequence"/>
</dbReference>
<proteinExistence type="predicted"/>
<sequence length="248" mass="27979">MEINWTSVVLMLFGTVFGFIGYQYKEIHGRLKEDIEKNKQAVVKLEDRIVDMQTRFPKEYASRDDYLRSVANLDTKVDRISNELILINKNIGRLAGGEVYRYTAPYWAMQLGVGKTRPVGRAAQLDCYVRYFWSHTNGASARLNSGETYDFHATDSHRLRAGARYTRRNSASALYAGLALEYEMGNGAAAHFQSYEMPASGAAGVSALMELGWRSAPKYGRVTCEVNLSGWQGRRSGWLGSAYIDWKL</sequence>
<dbReference type="eggNOG" id="COG3468">
    <property type="taxonomic scope" value="Bacteria"/>
</dbReference>
<keyword evidence="2" id="KW-0812">Transmembrane</keyword>
<feature type="coiled-coil region" evidence="1">
    <location>
        <begin position="28"/>
        <end position="55"/>
    </location>
</feature>
<gene>
    <name evidence="3" type="ORF">HMPREF9334_00633</name>
</gene>
<dbReference type="STRING" id="679201.HMPREF9334_00633"/>
<dbReference type="OrthoDB" id="1659960at2"/>
<dbReference type="Gene3D" id="2.40.128.130">
    <property type="entry name" value="Autotransporter beta-domain"/>
    <property type="match status" value="1"/>
</dbReference>
<evidence type="ECO:0000256" key="1">
    <source>
        <dbReference type="SAM" id="Coils"/>
    </source>
</evidence>
<name>G5GN02_9FIRM</name>
<feature type="transmembrane region" description="Helical" evidence="2">
    <location>
        <begin position="6"/>
        <end position="24"/>
    </location>
</feature>
<dbReference type="HOGENOM" id="CLU_1119548_0_0_9"/>
<dbReference type="PATRIC" id="fig|679201.3.peg.636"/>
<dbReference type="SUPFAM" id="SSF103515">
    <property type="entry name" value="Autotransporter"/>
    <property type="match status" value="1"/>
</dbReference>
<keyword evidence="4" id="KW-1185">Reference proteome</keyword>
<keyword evidence="2" id="KW-1133">Transmembrane helix</keyword>
<dbReference type="RefSeq" id="WP_006692083.1">
    <property type="nucleotide sequence ID" value="NZ_JH376798.1"/>
</dbReference>